<dbReference type="AlphaFoldDB" id="A0A6A4RUK8"/>
<protein>
    <submittedName>
        <fullName evidence="2">Uncharacterized protein</fullName>
    </submittedName>
</protein>
<proteinExistence type="predicted"/>
<accession>A0A6A4RUK8</accession>
<gene>
    <name evidence="2" type="ORF">F2P81_024832</name>
</gene>
<organism evidence="2 3">
    <name type="scientific">Scophthalmus maximus</name>
    <name type="common">Turbot</name>
    <name type="synonym">Psetta maxima</name>
    <dbReference type="NCBI Taxonomy" id="52904"/>
    <lineage>
        <taxon>Eukaryota</taxon>
        <taxon>Metazoa</taxon>
        <taxon>Chordata</taxon>
        <taxon>Craniata</taxon>
        <taxon>Vertebrata</taxon>
        <taxon>Euteleostomi</taxon>
        <taxon>Actinopterygii</taxon>
        <taxon>Neopterygii</taxon>
        <taxon>Teleostei</taxon>
        <taxon>Neoteleostei</taxon>
        <taxon>Acanthomorphata</taxon>
        <taxon>Carangaria</taxon>
        <taxon>Pleuronectiformes</taxon>
        <taxon>Pleuronectoidei</taxon>
        <taxon>Scophthalmidae</taxon>
        <taxon>Scophthalmus</taxon>
    </lineage>
</organism>
<evidence type="ECO:0000313" key="2">
    <source>
        <dbReference type="EMBL" id="KAF0022851.1"/>
    </source>
</evidence>
<dbReference type="EMBL" id="VEVO01000023">
    <property type="protein sequence ID" value="KAF0022851.1"/>
    <property type="molecule type" value="Genomic_DNA"/>
</dbReference>
<feature type="region of interest" description="Disordered" evidence="1">
    <location>
        <begin position="1"/>
        <end position="39"/>
    </location>
</feature>
<reference evidence="2 3" key="1">
    <citation type="submission" date="2019-06" db="EMBL/GenBank/DDBJ databases">
        <title>Draft genomes of female and male turbot (Scophthalmus maximus).</title>
        <authorList>
            <person name="Xu H."/>
            <person name="Xu X.-W."/>
            <person name="Shao C."/>
            <person name="Chen S."/>
        </authorList>
    </citation>
    <scope>NUCLEOTIDE SEQUENCE [LARGE SCALE GENOMIC DNA]</scope>
    <source>
        <strain evidence="2">Ysfricsl-2016a</strain>
        <tissue evidence="2">Blood</tissue>
    </source>
</reference>
<evidence type="ECO:0000313" key="3">
    <source>
        <dbReference type="Proteomes" id="UP000438429"/>
    </source>
</evidence>
<name>A0A6A4RUK8_SCOMX</name>
<dbReference type="Proteomes" id="UP000438429">
    <property type="component" value="Unassembled WGS sequence"/>
</dbReference>
<evidence type="ECO:0000256" key="1">
    <source>
        <dbReference type="SAM" id="MobiDB-lite"/>
    </source>
</evidence>
<sequence length="104" mass="11400">MSCGWSSRHQVSSCSSEASQPHSDSVSFTSSGTETEQRVSPHHLVHSCFTHDFVENKLVPVAPSAADPPDCSTNTSLTDEMTERWLITETAVIESCWCKSLDII</sequence>
<feature type="compositionally biased region" description="Polar residues" evidence="1">
    <location>
        <begin position="1"/>
        <end position="34"/>
    </location>
</feature>
<comment type="caution">
    <text evidence="2">The sequence shown here is derived from an EMBL/GenBank/DDBJ whole genome shotgun (WGS) entry which is preliminary data.</text>
</comment>